<keyword evidence="2 5" id="KW-0812">Transmembrane</keyword>
<dbReference type="AlphaFoldDB" id="A0A0M6Y7D4"/>
<dbReference type="GO" id="GO:0012505">
    <property type="term" value="C:endomembrane system"/>
    <property type="evidence" value="ECO:0007669"/>
    <property type="project" value="UniProtKB-SubCell"/>
</dbReference>
<feature type="transmembrane region" description="Helical" evidence="5">
    <location>
        <begin position="38"/>
        <end position="58"/>
    </location>
</feature>
<reference evidence="7" key="1">
    <citation type="submission" date="2015-07" db="EMBL/GenBank/DDBJ databases">
        <authorList>
            <person name="Rodrigo-Torres Lidia"/>
            <person name="Arahal R.David."/>
        </authorList>
    </citation>
    <scope>NUCLEOTIDE SEQUENCE [LARGE SCALE GENOMIC DNA]</scope>
    <source>
        <strain evidence="7">CECT 4801</strain>
    </source>
</reference>
<evidence type="ECO:0000256" key="2">
    <source>
        <dbReference type="ARBA" id="ARBA00022692"/>
    </source>
</evidence>
<organism evidence="6 7">
    <name type="scientific">Roseibium aggregatum</name>
    <dbReference type="NCBI Taxonomy" id="187304"/>
    <lineage>
        <taxon>Bacteria</taxon>
        <taxon>Pseudomonadati</taxon>
        <taxon>Pseudomonadota</taxon>
        <taxon>Alphaproteobacteria</taxon>
        <taxon>Hyphomicrobiales</taxon>
        <taxon>Stappiaceae</taxon>
        <taxon>Roseibium</taxon>
    </lineage>
</organism>
<dbReference type="Pfam" id="PF04191">
    <property type="entry name" value="PEMT"/>
    <property type="match status" value="1"/>
</dbReference>
<evidence type="ECO:0000256" key="1">
    <source>
        <dbReference type="ARBA" id="ARBA00004127"/>
    </source>
</evidence>
<dbReference type="Gene3D" id="1.20.120.1630">
    <property type="match status" value="1"/>
</dbReference>
<protein>
    <recommendedName>
        <fullName evidence="8">Protein-S-isoprenylcysteine O-methyltransferase Ste14</fullName>
    </recommendedName>
</protein>
<dbReference type="EMBL" id="CXST01000002">
    <property type="protein sequence ID" value="CTQ45624.1"/>
    <property type="molecule type" value="Genomic_DNA"/>
</dbReference>
<comment type="subcellular location">
    <subcellularLocation>
        <location evidence="1">Endomembrane system</location>
        <topology evidence="1">Multi-pass membrane protein</topology>
    </subcellularLocation>
</comment>
<keyword evidence="4 5" id="KW-0472">Membrane</keyword>
<dbReference type="GO" id="GO:0016740">
    <property type="term" value="F:transferase activity"/>
    <property type="evidence" value="ECO:0007669"/>
    <property type="project" value="UniProtKB-ARBA"/>
</dbReference>
<evidence type="ECO:0000256" key="4">
    <source>
        <dbReference type="ARBA" id="ARBA00023136"/>
    </source>
</evidence>
<dbReference type="OrthoDB" id="9811969at2"/>
<proteinExistence type="predicted"/>
<dbReference type="PANTHER" id="PTHR12714:SF24">
    <property type="entry name" value="SLR1182 PROTEIN"/>
    <property type="match status" value="1"/>
</dbReference>
<dbReference type="RefSeq" id="WP_055658738.1">
    <property type="nucleotide sequence ID" value="NZ_CXST01000002.1"/>
</dbReference>
<evidence type="ECO:0000256" key="3">
    <source>
        <dbReference type="ARBA" id="ARBA00022989"/>
    </source>
</evidence>
<evidence type="ECO:0000313" key="6">
    <source>
        <dbReference type="EMBL" id="CTQ45624.1"/>
    </source>
</evidence>
<dbReference type="STRING" id="187304.B0E33_02950"/>
<evidence type="ECO:0000313" key="7">
    <source>
        <dbReference type="Proteomes" id="UP000048926"/>
    </source>
</evidence>
<accession>A0A0M6Y7D4</accession>
<dbReference type="InterPro" id="IPR007318">
    <property type="entry name" value="Phopholipid_MeTrfase"/>
</dbReference>
<gene>
    <name evidence="6" type="ORF">LAL4801_04078</name>
</gene>
<keyword evidence="7" id="KW-1185">Reference proteome</keyword>
<evidence type="ECO:0008006" key="8">
    <source>
        <dbReference type="Google" id="ProtNLM"/>
    </source>
</evidence>
<dbReference type="Proteomes" id="UP000048926">
    <property type="component" value="Unassembled WGS sequence"/>
</dbReference>
<evidence type="ECO:0000256" key="5">
    <source>
        <dbReference type="SAM" id="Phobius"/>
    </source>
</evidence>
<dbReference type="PANTHER" id="PTHR12714">
    <property type="entry name" value="PROTEIN-S ISOPRENYLCYSTEINE O-METHYLTRANSFERASE"/>
    <property type="match status" value="1"/>
</dbReference>
<sequence>MRLLLPPPVVVGIGLLLLYAGARLFPALNLTFSGQTSIAAMFLIAGLAIGGHALFRFVMAGTTFNPITPDKARTLVTQGFYRVSRNPMYVADVLLLLAFGTYLGTATVFTVVPAFVWYLTEFQIRPEEEHLKRLFGQEYLDYCARVRRWL</sequence>
<feature type="transmembrane region" description="Helical" evidence="5">
    <location>
        <begin position="93"/>
        <end position="119"/>
    </location>
</feature>
<keyword evidence="3 5" id="KW-1133">Transmembrane helix</keyword>
<name>A0A0M6Y7D4_9HYPH</name>